<dbReference type="InterPro" id="IPR000700">
    <property type="entry name" value="PAS-assoc_C"/>
</dbReference>
<dbReference type="InterPro" id="IPR029016">
    <property type="entry name" value="GAF-like_dom_sf"/>
</dbReference>
<evidence type="ECO:0000313" key="14">
    <source>
        <dbReference type="Proteomes" id="UP000807825"/>
    </source>
</evidence>
<dbReference type="EMBL" id="JACRDE010000078">
    <property type="protein sequence ID" value="MBI5248373.1"/>
    <property type="molecule type" value="Genomic_DNA"/>
</dbReference>
<dbReference type="SMART" id="SM00065">
    <property type="entry name" value="GAF"/>
    <property type="match status" value="1"/>
</dbReference>
<dbReference type="Pfam" id="PF13185">
    <property type="entry name" value="GAF_2"/>
    <property type="match status" value="1"/>
</dbReference>
<dbReference type="AlphaFoldDB" id="A0A9D6V0A7"/>
<evidence type="ECO:0000313" key="13">
    <source>
        <dbReference type="EMBL" id="MBI5248373.1"/>
    </source>
</evidence>
<dbReference type="CDD" id="cd00130">
    <property type="entry name" value="PAS"/>
    <property type="match status" value="2"/>
</dbReference>
<feature type="domain" description="PAS" evidence="11">
    <location>
        <begin position="288"/>
        <end position="362"/>
    </location>
</feature>
<organism evidence="13 14">
    <name type="scientific">Desulfomonile tiedjei</name>
    <dbReference type="NCBI Taxonomy" id="2358"/>
    <lineage>
        <taxon>Bacteria</taxon>
        <taxon>Pseudomonadati</taxon>
        <taxon>Thermodesulfobacteriota</taxon>
        <taxon>Desulfomonilia</taxon>
        <taxon>Desulfomonilales</taxon>
        <taxon>Desulfomonilaceae</taxon>
        <taxon>Desulfomonile</taxon>
    </lineage>
</organism>
<dbReference type="EC" id="2.7.13.3" evidence="2"/>
<feature type="domain" description="PAC" evidence="12">
    <location>
        <begin position="364"/>
        <end position="414"/>
    </location>
</feature>
<dbReference type="GO" id="GO:0000155">
    <property type="term" value="F:phosphorelay sensor kinase activity"/>
    <property type="evidence" value="ECO:0007669"/>
    <property type="project" value="InterPro"/>
</dbReference>
<dbReference type="SMART" id="SM00091">
    <property type="entry name" value="PAS"/>
    <property type="match status" value="2"/>
</dbReference>
<dbReference type="Gene3D" id="3.30.450.40">
    <property type="match status" value="1"/>
</dbReference>
<dbReference type="Pfam" id="PF00512">
    <property type="entry name" value="HisKA"/>
    <property type="match status" value="1"/>
</dbReference>
<sequence>MDFEDYTKEQLLAELVELREKVASFEARWRRSQEEDATLQVVSARPERILGQRTGQLLNTHDRLELEKEKSAPSEAGLSAELDKFQALYELAVAMTAERSLDENLSLVVETSRRLLDADTSYIGLRDEAAGDVYMRALSGIRNEAFKKMRIPFGAGLGGEVAKTGKAIIVRDYFREIGPLLHDIVRAEGLISGIAVPIQIGNQNLGVLYVFNRSQTSFTKSDVDTLSLLGNLAAVEITRAEGQAALRKAQDDLERRIEQRTAELVKTNVELRREIARRQRIQEALEESEKRYRLLFESAGDSIYVLDAEGDDIGRIVSANQTAAEMHGYTLGELLSMKIADLDTGESAARVSERFARVRAGETVREEVTHRRKDGSVFPLEISARLLELGGHKFSLALDRDITERKLAEDALRSSEERMRVLIELSPIGIRVGRNSQYVYVNPEFARMFGYDDPNEIVGSPILSLYAPEDRELILRVKSNRPGLGRVPSYYEVRGLKKNGELFDVAVWVATIDYEGVPSTLGFAVDASKEKSLREQLLRAQRMESLGTLAGGIAHDFNNVLTIILGFADMLMMCDYREEKCFQRAQSIRAAARRGSELVRQILTFSRKTEPKLRPVDLNRELKQAESLLHRTIPKMIAIELQLEDDLHAINADPAQIEQVVLNLSVNAKQAMPEGGKLVFLTENVRLDEEYFRTSLEAESSEYVLLRVSDTGQGMEKRVLDRIFEPFFTTKKSGEGTGLGLSMVFGIVKSHGGHITCRS</sequence>
<dbReference type="Pfam" id="PF13426">
    <property type="entry name" value="PAS_9"/>
    <property type="match status" value="1"/>
</dbReference>
<accession>A0A9D6V0A7</accession>
<dbReference type="SMART" id="SM00388">
    <property type="entry name" value="HisKA"/>
    <property type="match status" value="1"/>
</dbReference>
<dbReference type="Gene3D" id="3.30.565.10">
    <property type="entry name" value="Histidine kinase-like ATPase, C-terminal domain"/>
    <property type="match status" value="1"/>
</dbReference>
<dbReference type="InterPro" id="IPR004358">
    <property type="entry name" value="Sig_transdc_His_kin-like_C"/>
</dbReference>
<evidence type="ECO:0000259" key="10">
    <source>
        <dbReference type="PROSITE" id="PS50109"/>
    </source>
</evidence>
<feature type="coiled-coil region" evidence="9">
    <location>
        <begin position="8"/>
        <end position="35"/>
    </location>
</feature>
<dbReference type="SUPFAM" id="SSF47384">
    <property type="entry name" value="Homodimeric domain of signal transducing histidine kinase"/>
    <property type="match status" value="1"/>
</dbReference>
<dbReference type="PROSITE" id="PS50112">
    <property type="entry name" value="PAS"/>
    <property type="match status" value="2"/>
</dbReference>
<evidence type="ECO:0000259" key="11">
    <source>
        <dbReference type="PROSITE" id="PS50112"/>
    </source>
</evidence>
<dbReference type="SMART" id="SM00086">
    <property type="entry name" value="PAC"/>
    <property type="match status" value="2"/>
</dbReference>
<feature type="domain" description="Histidine kinase" evidence="10">
    <location>
        <begin position="552"/>
        <end position="759"/>
    </location>
</feature>
<dbReference type="PANTHER" id="PTHR43065:SF46">
    <property type="entry name" value="C4-DICARBOXYLATE TRANSPORT SENSOR PROTEIN DCTB"/>
    <property type="match status" value="1"/>
</dbReference>
<dbReference type="PROSITE" id="PS50109">
    <property type="entry name" value="HIS_KIN"/>
    <property type="match status" value="1"/>
</dbReference>
<dbReference type="PROSITE" id="PS50113">
    <property type="entry name" value="PAC"/>
    <property type="match status" value="1"/>
</dbReference>
<feature type="non-terminal residue" evidence="13">
    <location>
        <position position="759"/>
    </location>
</feature>
<dbReference type="GO" id="GO:0005524">
    <property type="term" value="F:ATP binding"/>
    <property type="evidence" value="ECO:0007669"/>
    <property type="project" value="UniProtKB-KW"/>
</dbReference>
<evidence type="ECO:0000259" key="12">
    <source>
        <dbReference type="PROSITE" id="PS50113"/>
    </source>
</evidence>
<dbReference type="Gene3D" id="3.30.450.20">
    <property type="entry name" value="PAS domain"/>
    <property type="match status" value="2"/>
</dbReference>
<dbReference type="InterPro" id="IPR005467">
    <property type="entry name" value="His_kinase_dom"/>
</dbReference>
<dbReference type="CDD" id="cd00082">
    <property type="entry name" value="HisKA"/>
    <property type="match status" value="1"/>
</dbReference>
<comment type="catalytic activity">
    <reaction evidence="1">
        <text>ATP + protein L-histidine = ADP + protein N-phospho-L-histidine.</text>
        <dbReference type="EC" id="2.7.13.3"/>
    </reaction>
</comment>
<evidence type="ECO:0000256" key="8">
    <source>
        <dbReference type="ARBA" id="ARBA00023012"/>
    </source>
</evidence>
<evidence type="ECO:0000256" key="5">
    <source>
        <dbReference type="ARBA" id="ARBA00022741"/>
    </source>
</evidence>
<keyword evidence="8" id="KW-0902">Two-component regulatory system</keyword>
<dbReference type="InterPro" id="IPR035965">
    <property type="entry name" value="PAS-like_dom_sf"/>
</dbReference>
<keyword evidence="9" id="KW-0175">Coiled coil</keyword>
<feature type="domain" description="PAS" evidence="11">
    <location>
        <begin position="415"/>
        <end position="474"/>
    </location>
</feature>
<comment type="caution">
    <text evidence="13">The sequence shown here is derived from an EMBL/GenBank/DDBJ whole genome shotgun (WGS) entry which is preliminary data.</text>
</comment>
<dbReference type="Gene3D" id="1.10.287.130">
    <property type="match status" value="1"/>
</dbReference>
<evidence type="ECO:0000256" key="9">
    <source>
        <dbReference type="SAM" id="Coils"/>
    </source>
</evidence>
<keyword evidence="6" id="KW-0418">Kinase</keyword>
<dbReference type="SMART" id="SM00387">
    <property type="entry name" value="HATPase_c"/>
    <property type="match status" value="1"/>
</dbReference>
<keyword evidence="3" id="KW-0597">Phosphoprotein</keyword>
<keyword evidence="5" id="KW-0547">Nucleotide-binding</keyword>
<keyword evidence="7" id="KW-0067">ATP-binding</keyword>
<evidence type="ECO:0000256" key="3">
    <source>
        <dbReference type="ARBA" id="ARBA00022553"/>
    </source>
</evidence>
<dbReference type="InterPro" id="IPR003661">
    <property type="entry name" value="HisK_dim/P_dom"/>
</dbReference>
<evidence type="ECO:0000256" key="2">
    <source>
        <dbReference type="ARBA" id="ARBA00012438"/>
    </source>
</evidence>
<dbReference type="SUPFAM" id="SSF55785">
    <property type="entry name" value="PYP-like sensor domain (PAS domain)"/>
    <property type="match status" value="2"/>
</dbReference>
<name>A0A9D6V0A7_9BACT</name>
<dbReference type="NCBIfam" id="TIGR00229">
    <property type="entry name" value="sensory_box"/>
    <property type="match status" value="2"/>
</dbReference>
<dbReference type="PRINTS" id="PR00344">
    <property type="entry name" value="BCTRLSENSOR"/>
</dbReference>
<protein>
    <recommendedName>
        <fullName evidence="2">histidine kinase</fullName>
        <ecNumber evidence="2">2.7.13.3</ecNumber>
    </recommendedName>
</protein>
<dbReference type="Proteomes" id="UP000807825">
    <property type="component" value="Unassembled WGS sequence"/>
</dbReference>
<evidence type="ECO:0000256" key="1">
    <source>
        <dbReference type="ARBA" id="ARBA00000085"/>
    </source>
</evidence>
<evidence type="ECO:0000256" key="6">
    <source>
        <dbReference type="ARBA" id="ARBA00022777"/>
    </source>
</evidence>
<keyword evidence="4" id="KW-0808">Transferase</keyword>
<dbReference type="InterPro" id="IPR003018">
    <property type="entry name" value="GAF"/>
</dbReference>
<gene>
    <name evidence="13" type="ORF">HY912_02665</name>
</gene>
<dbReference type="Pfam" id="PF13188">
    <property type="entry name" value="PAS_8"/>
    <property type="match status" value="1"/>
</dbReference>
<dbReference type="InterPro" id="IPR036097">
    <property type="entry name" value="HisK_dim/P_sf"/>
</dbReference>
<evidence type="ECO:0000256" key="7">
    <source>
        <dbReference type="ARBA" id="ARBA00022840"/>
    </source>
</evidence>
<reference evidence="13" key="1">
    <citation type="submission" date="2020-07" db="EMBL/GenBank/DDBJ databases">
        <title>Huge and variable diversity of episymbiotic CPR bacteria and DPANN archaea in groundwater ecosystems.</title>
        <authorList>
            <person name="He C.Y."/>
            <person name="Keren R."/>
            <person name="Whittaker M."/>
            <person name="Farag I.F."/>
            <person name="Doudna J."/>
            <person name="Cate J.H.D."/>
            <person name="Banfield J.F."/>
        </authorList>
    </citation>
    <scope>NUCLEOTIDE SEQUENCE</scope>
    <source>
        <strain evidence="13">NC_groundwater_1664_Pr3_B-0.1um_52_9</strain>
    </source>
</reference>
<dbReference type="InterPro" id="IPR036890">
    <property type="entry name" value="HATPase_C_sf"/>
</dbReference>
<proteinExistence type="predicted"/>
<dbReference type="InterPro" id="IPR001610">
    <property type="entry name" value="PAC"/>
</dbReference>
<dbReference type="SUPFAM" id="SSF55781">
    <property type="entry name" value="GAF domain-like"/>
    <property type="match status" value="1"/>
</dbReference>
<dbReference type="SUPFAM" id="SSF55874">
    <property type="entry name" value="ATPase domain of HSP90 chaperone/DNA topoisomerase II/histidine kinase"/>
    <property type="match status" value="1"/>
</dbReference>
<dbReference type="PANTHER" id="PTHR43065">
    <property type="entry name" value="SENSOR HISTIDINE KINASE"/>
    <property type="match status" value="1"/>
</dbReference>
<feature type="coiled-coil region" evidence="9">
    <location>
        <begin position="243"/>
        <end position="291"/>
    </location>
</feature>
<dbReference type="InterPro" id="IPR000014">
    <property type="entry name" value="PAS"/>
</dbReference>
<evidence type="ECO:0000256" key="4">
    <source>
        <dbReference type="ARBA" id="ARBA00022679"/>
    </source>
</evidence>
<dbReference type="Pfam" id="PF02518">
    <property type="entry name" value="HATPase_c"/>
    <property type="match status" value="1"/>
</dbReference>
<dbReference type="InterPro" id="IPR003594">
    <property type="entry name" value="HATPase_dom"/>
</dbReference>